<dbReference type="PROSITE" id="PS50995">
    <property type="entry name" value="HTH_MARR_2"/>
    <property type="match status" value="1"/>
</dbReference>
<dbReference type="OrthoDB" id="582199at2"/>
<protein>
    <submittedName>
        <fullName evidence="5">MarR family transcriptional regulator</fullName>
    </submittedName>
</protein>
<evidence type="ECO:0000259" key="4">
    <source>
        <dbReference type="PROSITE" id="PS50995"/>
    </source>
</evidence>
<keyword evidence="3" id="KW-0804">Transcription</keyword>
<keyword evidence="2" id="KW-0238">DNA-binding</keyword>
<keyword evidence="1" id="KW-0805">Transcription regulation</keyword>
<gene>
    <name evidence="5" type="ORF">GRI44_06220</name>
</gene>
<comment type="caution">
    <text evidence="5">The sequence shown here is derived from an EMBL/GenBank/DDBJ whole genome shotgun (WGS) entry which is preliminary data.</text>
</comment>
<dbReference type="InterPro" id="IPR039422">
    <property type="entry name" value="MarR/SlyA-like"/>
</dbReference>
<dbReference type="GO" id="GO:0003700">
    <property type="term" value="F:DNA-binding transcription factor activity"/>
    <property type="evidence" value="ECO:0007669"/>
    <property type="project" value="InterPro"/>
</dbReference>
<dbReference type="Gene3D" id="1.10.10.10">
    <property type="entry name" value="Winged helix-like DNA-binding domain superfamily/Winged helix DNA-binding domain"/>
    <property type="match status" value="1"/>
</dbReference>
<dbReference type="RefSeq" id="WP_160600513.1">
    <property type="nucleotide sequence ID" value="NZ_WTYU01000001.1"/>
</dbReference>
<reference evidence="5 6" key="1">
    <citation type="submission" date="2019-12" db="EMBL/GenBank/DDBJ databases">
        <title>Genomic-based taxomic classification of the family Erythrobacteraceae.</title>
        <authorList>
            <person name="Xu L."/>
        </authorList>
    </citation>
    <scope>NUCLEOTIDE SEQUENCE [LARGE SCALE GENOMIC DNA]</scope>
    <source>
        <strain evidence="5 6">KCTC 52259</strain>
    </source>
</reference>
<evidence type="ECO:0000256" key="3">
    <source>
        <dbReference type="ARBA" id="ARBA00023163"/>
    </source>
</evidence>
<dbReference type="PANTHER" id="PTHR33164">
    <property type="entry name" value="TRANSCRIPTIONAL REGULATOR, MARR FAMILY"/>
    <property type="match status" value="1"/>
</dbReference>
<proteinExistence type="predicted"/>
<dbReference type="PROSITE" id="PS01117">
    <property type="entry name" value="HTH_MARR_1"/>
    <property type="match status" value="1"/>
</dbReference>
<evidence type="ECO:0000313" key="5">
    <source>
        <dbReference type="EMBL" id="MXP14345.1"/>
    </source>
</evidence>
<accession>A0A6L7GFQ3</accession>
<dbReference type="InterPro" id="IPR036390">
    <property type="entry name" value="WH_DNA-bd_sf"/>
</dbReference>
<evidence type="ECO:0000313" key="6">
    <source>
        <dbReference type="Proteomes" id="UP000473531"/>
    </source>
</evidence>
<dbReference type="Proteomes" id="UP000473531">
    <property type="component" value="Unassembled WGS sequence"/>
</dbReference>
<dbReference type="InterPro" id="IPR023187">
    <property type="entry name" value="Tscrpt_reg_MarR-type_CS"/>
</dbReference>
<organism evidence="5 6">
    <name type="scientific">Allopontixanthobacter confluentis</name>
    <dbReference type="NCBI Taxonomy" id="1849021"/>
    <lineage>
        <taxon>Bacteria</taxon>
        <taxon>Pseudomonadati</taxon>
        <taxon>Pseudomonadota</taxon>
        <taxon>Alphaproteobacteria</taxon>
        <taxon>Sphingomonadales</taxon>
        <taxon>Erythrobacteraceae</taxon>
        <taxon>Allopontixanthobacter</taxon>
    </lineage>
</organism>
<evidence type="ECO:0000256" key="2">
    <source>
        <dbReference type="ARBA" id="ARBA00023125"/>
    </source>
</evidence>
<dbReference type="SUPFAM" id="SSF46785">
    <property type="entry name" value="Winged helix' DNA-binding domain"/>
    <property type="match status" value="1"/>
</dbReference>
<dbReference type="PANTHER" id="PTHR33164:SF64">
    <property type="entry name" value="TRANSCRIPTIONAL REGULATOR SLYA"/>
    <property type="match status" value="1"/>
</dbReference>
<dbReference type="InterPro" id="IPR000835">
    <property type="entry name" value="HTH_MarR-typ"/>
</dbReference>
<evidence type="ECO:0000256" key="1">
    <source>
        <dbReference type="ARBA" id="ARBA00023015"/>
    </source>
</evidence>
<name>A0A6L7GFQ3_9SPHN</name>
<dbReference type="PRINTS" id="PR00598">
    <property type="entry name" value="HTHMARR"/>
</dbReference>
<sequence>MANIGYLMADNSRQLRRAFDQRVRALGVTGPQARLLLMLDREGGQNQGFYADRLDVEAITLCRMVDRLEEAGLVERRRDPADRRAWNLHLTPKADAQVSRLAGHIGEMVEEALTGMDDADRAEFTRMLTLIGSNLSARRDFKDAANG</sequence>
<dbReference type="GO" id="GO:0003677">
    <property type="term" value="F:DNA binding"/>
    <property type="evidence" value="ECO:0007669"/>
    <property type="project" value="UniProtKB-KW"/>
</dbReference>
<dbReference type="AlphaFoldDB" id="A0A6L7GFQ3"/>
<dbReference type="InterPro" id="IPR036388">
    <property type="entry name" value="WH-like_DNA-bd_sf"/>
</dbReference>
<keyword evidence="6" id="KW-1185">Reference proteome</keyword>
<dbReference type="SMART" id="SM00347">
    <property type="entry name" value="HTH_MARR"/>
    <property type="match status" value="1"/>
</dbReference>
<dbReference type="Pfam" id="PF01047">
    <property type="entry name" value="MarR"/>
    <property type="match status" value="1"/>
</dbReference>
<dbReference type="GO" id="GO:0006950">
    <property type="term" value="P:response to stress"/>
    <property type="evidence" value="ECO:0007669"/>
    <property type="project" value="TreeGrafter"/>
</dbReference>
<dbReference type="EMBL" id="WTYU01000001">
    <property type="protein sequence ID" value="MXP14345.1"/>
    <property type="molecule type" value="Genomic_DNA"/>
</dbReference>
<feature type="domain" description="HTH marR-type" evidence="4">
    <location>
        <begin position="1"/>
        <end position="133"/>
    </location>
</feature>